<evidence type="ECO:0000313" key="2">
    <source>
        <dbReference type="Proteomes" id="UP001058461"/>
    </source>
</evidence>
<dbReference type="RefSeq" id="WP_255853383.1">
    <property type="nucleotide sequence ID" value="NZ_CP073347.1"/>
</dbReference>
<organism evidence="1 2">
    <name type="scientific">Marinobacterium rhizophilum</name>
    <dbReference type="NCBI Taxonomy" id="420402"/>
    <lineage>
        <taxon>Bacteria</taxon>
        <taxon>Pseudomonadati</taxon>
        <taxon>Pseudomonadota</taxon>
        <taxon>Gammaproteobacteria</taxon>
        <taxon>Oceanospirillales</taxon>
        <taxon>Oceanospirillaceae</taxon>
        <taxon>Marinobacterium</taxon>
    </lineage>
</organism>
<proteinExistence type="predicted"/>
<protein>
    <submittedName>
        <fullName evidence="1">Uncharacterized protein</fullName>
    </submittedName>
</protein>
<dbReference type="Proteomes" id="UP001058461">
    <property type="component" value="Chromosome"/>
</dbReference>
<dbReference type="EMBL" id="CP073347">
    <property type="protein sequence ID" value="UTW11342.1"/>
    <property type="molecule type" value="Genomic_DNA"/>
</dbReference>
<reference evidence="1" key="1">
    <citation type="submission" date="2021-04" db="EMBL/GenBank/DDBJ databases">
        <title>Oceanospirillales bacteria with DddD are important DMSP degraders in coastal seawater.</title>
        <authorList>
            <person name="Liu J."/>
        </authorList>
    </citation>
    <scope>NUCLEOTIDE SEQUENCE</scope>
    <source>
        <strain evidence="1">D13-1</strain>
    </source>
</reference>
<gene>
    <name evidence="1" type="ORF">KDW95_19065</name>
</gene>
<sequence length="271" mass="29953">MMHLPGGLLLDDRLERGFALTAPSGSLDMRLHRLAETSASRGQWLTDLLCELLQHLGGEPATRARVERLCLADRQAIVLAWRARREPDPQWWHLRCHACEHPFDVPLSLQALPCSAAGPNFPFARAETSAGPLTLRIPDGRDLCWLAQQQDKPETRKALVMRLLIEPSDAALSDADIAAVEAAIEAEVPELAETLDADCPECGTTNRLAFDPCQGLVPALDPLLDDIHRLAAAYHWSEAEILALPEPRRRQYLQRIDGDRGMQTRYAGGPG</sequence>
<evidence type="ECO:0000313" key="1">
    <source>
        <dbReference type="EMBL" id="UTW11342.1"/>
    </source>
</evidence>
<keyword evidence="2" id="KW-1185">Reference proteome</keyword>
<name>A0ABY5HJ94_9GAMM</name>
<accession>A0ABY5HJ94</accession>